<accession>L0FUK9</accession>
<evidence type="ECO:0000313" key="1">
    <source>
        <dbReference type="EMBL" id="AGA76713.1"/>
    </source>
</evidence>
<name>L0FUK9_ECHVK</name>
<dbReference type="EMBL" id="CP003346">
    <property type="protein sequence ID" value="AGA76713.1"/>
    <property type="molecule type" value="Genomic_DNA"/>
</dbReference>
<reference evidence="2" key="1">
    <citation type="submission" date="2012-02" db="EMBL/GenBank/DDBJ databases">
        <title>The complete genome of Echinicola vietnamensis DSM 17526.</title>
        <authorList>
            <person name="Lucas S."/>
            <person name="Copeland A."/>
            <person name="Lapidus A."/>
            <person name="Glavina del Rio T."/>
            <person name="Dalin E."/>
            <person name="Tice H."/>
            <person name="Bruce D."/>
            <person name="Goodwin L."/>
            <person name="Pitluck S."/>
            <person name="Peters L."/>
            <person name="Ovchinnikova G."/>
            <person name="Teshima H."/>
            <person name="Kyrpides N."/>
            <person name="Mavromatis K."/>
            <person name="Ivanova N."/>
            <person name="Brettin T."/>
            <person name="Detter J.C."/>
            <person name="Han C."/>
            <person name="Larimer F."/>
            <person name="Land M."/>
            <person name="Hauser L."/>
            <person name="Markowitz V."/>
            <person name="Cheng J.-F."/>
            <person name="Hugenholtz P."/>
            <person name="Woyke T."/>
            <person name="Wu D."/>
            <person name="Brambilla E."/>
            <person name="Klenk H.-P."/>
            <person name="Eisen J.A."/>
        </authorList>
    </citation>
    <scope>NUCLEOTIDE SEQUENCE [LARGE SCALE GENOMIC DNA]</scope>
    <source>
        <strain evidence="2">DSM 17526 / LMG 23754 / KMM 6221</strain>
    </source>
</reference>
<dbReference type="KEGG" id="evi:Echvi_0427"/>
<dbReference type="HOGENOM" id="CLU_3389169_0_0_10"/>
<dbReference type="Proteomes" id="UP000010796">
    <property type="component" value="Chromosome"/>
</dbReference>
<dbReference type="AlphaFoldDB" id="L0FUK9"/>
<sequence length="32" mass="3666">MDSKQFAFLLEILRELKGSNETLESLIKEAIV</sequence>
<dbReference type="STRING" id="926556.Echvi_0427"/>
<proteinExistence type="predicted"/>
<gene>
    <name evidence="1" type="ordered locus">Echvi_0427</name>
</gene>
<keyword evidence="2" id="KW-1185">Reference proteome</keyword>
<organism evidence="1 2">
    <name type="scientific">Echinicola vietnamensis (strain DSM 17526 / LMG 23754 / KMM 6221)</name>
    <dbReference type="NCBI Taxonomy" id="926556"/>
    <lineage>
        <taxon>Bacteria</taxon>
        <taxon>Pseudomonadati</taxon>
        <taxon>Bacteroidota</taxon>
        <taxon>Cytophagia</taxon>
        <taxon>Cytophagales</taxon>
        <taxon>Cyclobacteriaceae</taxon>
        <taxon>Echinicola</taxon>
    </lineage>
</organism>
<protein>
    <submittedName>
        <fullName evidence="1">Uncharacterized protein</fullName>
    </submittedName>
</protein>
<evidence type="ECO:0000313" key="2">
    <source>
        <dbReference type="Proteomes" id="UP000010796"/>
    </source>
</evidence>